<dbReference type="EMBL" id="JABFTP020000124">
    <property type="protein sequence ID" value="KAL3278585.1"/>
    <property type="molecule type" value="Genomic_DNA"/>
</dbReference>
<reference evidence="1 2" key="1">
    <citation type="journal article" date="2021" name="BMC Biol.">
        <title>Horizontally acquired antibacterial genes associated with adaptive radiation of ladybird beetles.</title>
        <authorList>
            <person name="Li H.S."/>
            <person name="Tang X.F."/>
            <person name="Huang Y.H."/>
            <person name="Xu Z.Y."/>
            <person name="Chen M.L."/>
            <person name="Du X.Y."/>
            <person name="Qiu B.Y."/>
            <person name="Chen P.T."/>
            <person name="Zhang W."/>
            <person name="Slipinski A."/>
            <person name="Escalona H.E."/>
            <person name="Waterhouse R.M."/>
            <person name="Zwick A."/>
            <person name="Pang H."/>
        </authorList>
    </citation>
    <scope>NUCLEOTIDE SEQUENCE [LARGE SCALE GENOMIC DNA]</scope>
    <source>
        <strain evidence="1">SYSU2018</strain>
    </source>
</reference>
<evidence type="ECO:0000313" key="2">
    <source>
        <dbReference type="Proteomes" id="UP001516400"/>
    </source>
</evidence>
<dbReference type="AlphaFoldDB" id="A0ABD2NJM0"/>
<keyword evidence="2" id="KW-1185">Reference proteome</keyword>
<comment type="caution">
    <text evidence="1">The sequence shown here is derived from an EMBL/GenBank/DDBJ whole genome shotgun (WGS) entry which is preliminary data.</text>
</comment>
<name>A0ABD2NJM0_9CUCU</name>
<accession>A0ABD2NJM0</accession>
<proteinExistence type="predicted"/>
<sequence length="68" mass="7543">MTPLTSSLDNEWSNATFDELVCRAGPSRSANFTNAHESSTIIQIFGILPPILCLELPPIITSWIWTSH</sequence>
<organism evidence="1 2">
    <name type="scientific">Cryptolaemus montrouzieri</name>
    <dbReference type="NCBI Taxonomy" id="559131"/>
    <lineage>
        <taxon>Eukaryota</taxon>
        <taxon>Metazoa</taxon>
        <taxon>Ecdysozoa</taxon>
        <taxon>Arthropoda</taxon>
        <taxon>Hexapoda</taxon>
        <taxon>Insecta</taxon>
        <taxon>Pterygota</taxon>
        <taxon>Neoptera</taxon>
        <taxon>Endopterygota</taxon>
        <taxon>Coleoptera</taxon>
        <taxon>Polyphaga</taxon>
        <taxon>Cucujiformia</taxon>
        <taxon>Coccinelloidea</taxon>
        <taxon>Coccinellidae</taxon>
        <taxon>Scymninae</taxon>
        <taxon>Scymnini</taxon>
        <taxon>Cryptolaemus</taxon>
    </lineage>
</organism>
<protein>
    <submittedName>
        <fullName evidence="1">Uncharacterized protein</fullName>
    </submittedName>
</protein>
<dbReference type="Proteomes" id="UP001516400">
    <property type="component" value="Unassembled WGS sequence"/>
</dbReference>
<gene>
    <name evidence="1" type="ORF">HHI36_016130</name>
</gene>
<evidence type="ECO:0000313" key="1">
    <source>
        <dbReference type="EMBL" id="KAL3278585.1"/>
    </source>
</evidence>